<dbReference type="OrthoDB" id="1434603at2759"/>
<organism evidence="1 2">
    <name type="scientific">Mucuna pruriens</name>
    <name type="common">Velvet bean</name>
    <name type="synonym">Dolichos pruriens</name>
    <dbReference type="NCBI Taxonomy" id="157652"/>
    <lineage>
        <taxon>Eukaryota</taxon>
        <taxon>Viridiplantae</taxon>
        <taxon>Streptophyta</taxon>
        <taxon>Embryophyta</taxon>
        <taxon>Tracheophyta</taxon>
        <taxon>Spermatophyta</taxon>
        <taxon>Magnoliopsida</taxon>
        <taxon>eudicotyledons</taxon>
        <taxon>Gunneridae</taxon>
        <taxon>Pentapetalae</taxon>
        <taxon>rosids</taxon>
        <taxon>fabids</taxon>
        <taxon>Fabales</taxon>
        <taxon>Fabaceae</taxon>
        <taxon>Papilionoideae</taxon>
        <taxon>50 kb inversion clade</taxon>
        <taxon>NPAAA clade</taxon>
        <taxon>indigoferoid/millettioid clade</taxon>
        <taxon>Phaseoleae</taxon>
        <taxon>Mucuna</taxon>
    </lineage>
</organism>
<dbReference type="EMBL" id="QJKJ01009669">
    <property type="protein sequence ID" value="RDX75956.1"/>
    <property type="molecule type" value="Genomic_DNA"/>
</dbReference>
<proteinExistence type="predicted"/>
<gene>
    <name evidence="1" type="ORF">CR513_44099</name>
</gene>
<reference evidence="1" key="1">
    <citation type="submission" date="2018-05" db="EMBL/GenBank/DDBJ databases">
        <title>Draft genome of Mucuna pruriens seed.</title>
        <authorList>
            <person name="Nnadi N.E."/>
            <person name="Vos R."/>
            <person name="Hasami M.H."/>
            <person name="Devisetty U.K."/>
            <person name="Aguiy J.C."/>
        </authorList>
    </citation>
    <scope>NUCLEOTIDE SEQUENCE [LARGE SCALE GENOMIC DNA]</scope>
    <source>
        <strain evidence="1">JCA_2017</strain>
    </source>
</reference>
<dbReference type="AlphaFoldDB" id="A0A371FCD7"/>
<protein>
    <submittedName>
        <fullName evidence="1">Uncharacterized protein</fullName>
    </submittedName>
</protein>
<name>A0A371FCD7_MUCPR</name>
<comment type="caution">
    <text evidence="1">The sequence shown here is derived from an EMBL/GenBank/DDBJ whole genome shotgun (WGS) entry which is preliminary data.</text>
</comment>
<feature type="non-terminal residue" evidence="1">
    <location>
        <position position="1"/>
    </location>
</feature>
<keyword evidence="2" id="KW-1185">Reference proteome</keyword>
<accession>A0A371FCD7</accession>
<sequence>MASLLFSFYIARISQDATWVSFAAIHRMNLFCPYLESYKGFKTRYVKVLPVKDAPLTMDGEPIPWYWHMPNQVEGMPIDVPAETAIAKEVPPRAEAISERAPLVSTDQGTIAVVAIIDSSTPMATESAGQMAHSTNSRKGDSNAVVGPSEIGSLWGLRLDPSSLKLGMKLDARDCELHFLVAQRIRSKCRRPHASERQPL</sequence>
<evidence type="ECO:0000313" key="1">
    <source>
        <dbReference type="EMBL" id="RDX75956.1"/>
    </source>
</evidence>
<dbReference type="Proteomes" id="UP000257109">
    <property type="component" value="Unassembled WGS sequence"/>
</dbReference>
<evidence type="ECO:0000313" key="2">
    <source>
        <dbReference type="Proteomes" id="UP000257109"/>
    </source>
</evidence>